<evidence type="ECO:0000313" key="2">
    <source>
        <dbReference type="Proteomes" id="UP001382904"/>
    </source>
</evidence>
<comment type="caution">
    <text evidence="1">The sequence shown here is derived from an EMBL/GenBank/DDBJ whole genome shotgun (WGS) entry which is preliminary data.</text>
</comment>
<keyword evidence="2" id="KW-1185">Reference proteome</keyword>
<evidence type="ECO:0000313" key="1">
    <source>
        <dbReference type="EMBL" id="MEJ8645601.1"/>
    </source>
</evidence>
<protein>
    <submittedName>
        <fullName evidence="1">Uncharacterized protein</fullName>
    </submittedName>
</protein>
<proteinExistence type="predicted"/>
<gene>
    <name evidence="1" type="ORF">WKI68_39105</name>
</gene>
<dbReference type="EMBL" id="JBBKAM010000004">
    <property type="protein sequence ID" value="MEJ8645601.1"/>
    <property type="molecule type" value="Genomic_DNA"/>
</dbReference>
<accession>A0ABU8UCH5</accession>
<organism evidence="1 2">
    <name type="scientific">Streptomyces caledonius</name>
    <dbReference type="NCBI Taxonomy" id="3134107"/>
    <lineage>
        <taxon>Bacteria</taxon>
        <taxon>Bacillati</taxon>
        <taxon>Actinomycetota</taxon>
        <taxon>Actinomycetes</taxon>
        <taxon>Kitasatosporales</taxon>
        <taxon>Streptomycetaceae</taxon>
        <taxon>Streptomyces</taxon>
    </lineage>
</organism>
<sequence length="99" mass="10827">MEEPSWKRALERLCAVQVSQEDDADFPDELFDAVDDLIDCHGADDVAEIVAEAVFAGRATVEQAFVFLNVAAWSGTGDGAPMSHTLDNWVRGRRRTSSA</sequence>
<name>A0ABU8UCH5_9ACTN</name>
<reference evidence="1 2" key="1">
    <citation type="submission" date="2024-03" db="EMBL/GenBank/DDBJ databases">
        <title>Novel Streptomyces species of biotechnological and ecological value are a feature of Machair soil.</title>
        <authorList>
            <person name="Prole J.R."/>
            <person name="Goodfellow M."/>
            <person name="Allenby N."/>
            <person name="Ward A.C."/>
        </authorList>
    </citation>
    <scope>NUCLEOTIDE SEQUENCE [LARGE SCALE GENOMIC DNA]</scope>
    <source>
        <strain evidence="1 2">MS1.HAVA.3</strain>
    </source>
</reference>
<dbReference type="Proteomes" id="UP001382904">
    <property type="component" value="Unassembled WGS sequence"/>
</dbReference>